<reference evidence="2 3" key="1">
    <citation type="submission" date="2015-03" db="EMBL/GenBank/DDBJ databases">
        <title>RNA-seq based gene annotation and comparative genomics of four Zymoseptoria species reveal species-specific pathogenicity related genes and transposable element activity.</title>
        <authorList>
            <person name="Grandaubert J."/>
            <person name="Bhattacharyya A."/>
            <person name="Stukenbrock E.H."/>
        </authorList>
    </citation>
    <scope>NUCLEOTIDE SEQUENCE [LARGE SCALE GENOMIC DNA]</scope>
    <source>
        <strain evidence="2 3">Zb18110</strain>
    </source>
</reference>
<dbReference type="EMBL" id="LAFY01000290">
    <property type="protein sequence ID" value="KJY01284.1"/>
    <property type="molecule type" value="Genomic_DNA"/>
</dbReference>
<dbReference type="PANTHER" id="PTHR38797:SF4">
    <property type="entry name" value="NUCLEAR PORE COMPLEX PROTEIN NUP85"/>
    <property type="match status" value="1"/>
</dbReference>
<proteinExistence type="predicted"/>
<dbReference type="InterPro" id="IPR022085">
    <property type="entry name" value="OpdG"/>
</dbReference>
<feature type="compositionally biased region" description="Basic and acidic residues" evidence="1">
    <location>
        <begin position="361"/>
        <end position="377"/>
    </location>
</feature>
<accession>A0A0F4GVK7</accession>
<dbReference type="Pfam" id="PF12311">
    <property type="entry name" value="DUF3632"/>
    <property type="match status" value="1"/>
</dbReference>
<evidence type="ECO:0000313" key="2">
    <source>
        <dbReference type="EMBL" id="KJY01284.1"/>
    </source>
</evidence>
<dbReference type="AlphaFoldDB" id="A0A0F4GVK7"/>
<protein>
    <submittedName>
        <fullName evidence="2">Uncharacterized protein</fullName>
    </submittedName>
</protein>
<dbReference type="PANTHER" id="PTHR38797">
    <property type="entry name" value="NUCLEAR PORE COMPLEX PROTEIN NUP85-RELATED"/>
    <property type="match status" value="1"/>
</dbReference>
<evidence type="ECO:0000313" key="3">
    <source>
        <dbReference type="Proteomes" id="UP000033647"/>
    </source>
</evidence>
<sequence length="377" mass="42992">MLRYTGEVPDWDRARVDQENRVWKLIESTPSEADQLDAIAKIRGWYDPCNEENAVLSKYMAGSLSLEAAINMLAEPIDHLYTTANDGRLFYTAEMVARSQRHTYDAAKAEELWGLEQFFPISDETGAPSVEGKLWCLWFAVCHTARKTPWADERQQMKLVNFARQIKQRPDPPPPQNMTIPLKRDWQYSSGTLWSTLSMLGPSARETWNDAPGYGAGFSSPELNGANNINAFIARLSLHGMANFWRYGVWALDGGLAADPREDHRGTSVEKLDAYIPTVVVWIRVVGQAIWEKIVREDFDFEKRYDANRVLAPQQASPQHEQTYTRARWRYWRDRFGIMSGRDQLAEETRKLCAAAGLSMKDIEKPPEQGQGAKEEA</sequence>
<feature type="region of interest" description="Disordered" evidence="1">
    <location>
        <begin position="358"/>
        <end position="377"/>
    </location>
</feature>
<dbReference type="OrthoDB" id="3350591at2759"/>
<dbReference type="STRING" id="1047168.A0A0F4GVK7"/>
<dbReference type="InterPro" id="IPR053204">
    <property type="entry name" value="Oxopyrrolidines_Biosynth-assoc"/>
</dbReference>
<evidence type="ECO:0000256" key="1">
    <source>
        <dbReference type="SAM" id="MobiDB-lite"/>
    </source>
</evidence>
<name>A0A0F4GVK7_9PEZI</name>
<dbReference type="Proteomes" id="UP000033647">
    <property type="component" value="Unassembled WGS sequence"/>
</dbReference>
<keyword evidence="3" id="KW-1185">Reference proteome</keyword>
<organism evidence="2 3">
    <name type="scientific">Zymoseptoria brevis</name>
    <dbReference type="NCBI Taxonomy" id="1047168"/>
    <lineage>
        <taxon>Eukaryota</taxon>
        <taxon>Fungi</taxon>
        <taxon>Dikarya</taxon>
        <taxon>Ascomycota</taxon>
        <taxon>Pezizomycotina</taxon>
        <taxon>Dothideomycetes</taxon>
        <taxon>Dothideomycetidae</taxon>
        <taxon>Mycosphaerellales</taxon>
        <taxon>Mycosphaerellaceae</taxon>
        <taxon>Zymoseptoria</taxon>
    </lineage>
</organism>
<gene>
    <name evidence="2" type="ORF">TI39_contig298g00057</name>
</gene>
<comment type="caution">
    <text evidence="2">The sequence shown here is derived from an EMBL/GenBank/DDBJ whole genome shotgun (WGS) entry which is preliminary data.</text>
</comment>